<evidence type="ECO:0000313" key="2">
    <source>
        <dbReference type="Proteomes" id="UP001595816"/>
    </source>
</evidence>
<dbReference type="RefSeq" id="WP_253756347.1">
    <property type="nucleotide sequence ID" value="NZ_JAMZDZ010000001.1"/>
</dbReference>
<gene>
    <name evidence="1" type="ORF">ACFOZ4_32830</name>
</gene>
<evidence type="ECO:0000313" key="1">
    <source>
        <dbReference type="EMBL" id="MFC4135423.1"/>
    </source>
</evidence>
<keyword evidence="2" id="KW-1185">Reference proteome</keyword>
<comment type="caution">
    <text evidence="1">The sequence shown here is derived from an EMBL/GenBank/DDBJ whole genome shotgun (WGS) entry which is preliminary data.</text>
</comment>
<reference evidence="2" key="1">
    <citation type="journal article" date="2019" name="Int. J. Syst. Evol. Microbiol.">
        <title>The Global Catalogue of Microorganisms (GCM) 10K type strain sequencing project: providing services to taxonomists for standard genome sequencing and annotation.</title>
        <authorList>
            <consortium name="The Broad Institute Genomics Platform"/>
            <consortium name="The Broad Institute Genome Sequencing Center for Infectious Disease"/>
            <person name="Wu L."/>
            <person name="Ma J."/>
        </authorList>
    </citation>
    <scope>NUCLEOTIDE SEQUENCE [LARGE SCALE GENOMIC DNA]</scope>
    <source>
        <strain evidence="2">CGMCC 4.7289</strain>
    </source>
</reference>
<name>A0ABV8LYQ4_9ACTN</name>
<dbReference type="Proteomes" id="UP001595816">
    <property type="component" value="Unassembled WGS sequence"/>
</dbReference>
<accession>A0ABV8LYQ4</accession>
<protein>
    <submittedName>
        <fullName evidence="1">Uncharacterized protein</fullName>
    </submittedName>
</protein>
<dbReference type="EMBL" id="JBHSAY010000021">
    <property type="protein sequence ID" value="MFC4135423.1"/>
    <property type="molecule type" value="Genomic_DNA"/>
</dbReference>
<proteinExistence type="predicted"/>
<organism evidence="1 2">
    <name type="scientific">Hamadaea flava</name>
    <dbReference type="NCBI Taxonomy" id="1742688"/>
    <lineage>
        <taxon>Bacteria</taxon>
        <taxon>Bacillati</taxon>
        <taxon>Actinomycetota</taxon>
        <taxon>Actinomycetes</taxon>
        <taxon>Micromonosporales</taxon>
        <taxon>Micromonosporaceae</taxon>
        <taxon>Hamadaea</taxon>
    </lineage>
</organism>
<sequence>MSPKRGDRAAPPATRDEYTIRFATNDAAKGWEELCRQAASNARTAYEAMRDDPCPRPETERQHRLRFDLGWAVHDGRRLEQWQYEVTSGGRVWYVVDQDTRTCWLKHAGPGIESHGPVGPLRMAVLQV</sequence>